<dbReference type="eggNOG" id="ENOG5032U76">
    <property type="taxonomic scope" value="Bacteria"/>
</dbReference>
<organism evidence="1 2">
    <name type="scientific">Blastopirellula marina DSM 3645</name>
    <dbReference type="NCBI Taxonomy" id="314230"/>
    <lineage>
        <taxon>Bacteria</taxon>
        <taxon>Pseudomonadati</taxon>
        <taxon>Planctomycetota</taxon>
        <taxon>Planctomycetia</taxon>
        <taxon>Pirellulales</taxon>
        <taxon>Pirellulaceae</taxon>
        <taxon>Blastopirellula</taxon>
    </lineage>
</organism>
<protein>
    <submittedName>
        <fullName evidence="1">Uncharacterized protein</fullName>
    </submittedName>
</protein>
<proteinExistence type="predicted"/>
<sequence length="409" mass="46063">MNYLELAHDFEVGEHQRKAVCRRMGVHESISYDEVPNPAMEAMKSALKSGQLSPDEISIRSIFEATVTDRMGKRCGREMVNSWRDTKDGRVTGHRIYESGVRSAAFANLIGQVFYSRMMEEFNKPELIGMSLVELIPSTHQWEKFAGMTMLGDHAQEVKEGHDYPTVSLAEDWVMSPETKKYGFIVPITREAIFFDMTGMVLRRAGEAAMILAVNREKRILDTCLGIVNSYRRKNRPIIDTYGDNSGDHDFDNLVASNALTDFDSLIAVHERFQAMIDPQDGEPIVLGQTQLVCPKSLAWKAKAILNATEVREVSGDRETIVQGNRLPRDYEIRSNEYVQSRTGSPSTWFYGDFPGAFAYVENWAPEAVEAPTGSHLEMTRDIAAQFKISERGVMAVKEPRKVVKSTSS</sequence>
<dbReference type="Pfam" id="PF25209">
    <property type="entry name" value="Phage_capsid_4"/>
    <property type="match status" value="1"/>
</dbReference>
<reference evidence="1 2" key="1">
    <citation type="submission" date="2006-02" db="EMBL/GenBank/DDBJ databases">
        <authorList>
            <person name="Amann R."/>
            <person name="Ferriera S."/>
            <person name="Johnson J."/>
            <person name="Kravitz S."/>
            <person name="Halpern A."/>
            <person name="Remington K."/>
            <person name="Beeson K."/>
            <person name="Tran B."/>
            <person name="Rogers Y.-H."/>
            <person name="Friedman R."/>
            <person name="Venter J.C."/>
        </authorList>
    </citation>
    <scope>NUCLEOTIDE SEQUENCE [LARGE SCALE GENOMIC DNA]</scope>
    <source>
        <strain evidence="1 2">DSM 3645</strain>
    </source>
</reference>
<comment type="caution">
    <text evidence="1">The sequence shown here is derived from an EMBL/GenBank/DDBJ whole genome shotgun (WGS) entry which is preliminary data.</text>
</comment>
<evidence type="ECO:0000313" key="2">
    <source>
        <dbReference type="Proteomes" id="UP000004358"/>
    </source>
</evidence>
<dbReference type="RefSeq" id="WP_002653662.1">
    <property type="nucleotide sequence ID" value="NZ_CH672376.1"/>
</dbReference>
<dbReference type="HOGENOM" id="CLU_658694_0_0_0"/>
<dbReference type="EMBL" id="AANZ01000004">
    <property type="protein sequence ID" value="EAQ81671.1"/>
    <property type="molecule type" value="Genomic_DNA"/>
</dbReference>
<dbReference type="STRING" id="314230.DSM3645_28857"/>
<accession>A3ZPJ3</accession>
<evidence type="ECO:0000313" key="1">
    <source>
        <dbReference type="EMBL" id="EAQ81671.1"/>
    </source>
</evidence>
<dbReference type="OrthoDB" id="231899at2"/>
<gene>
    <name evidence="1" type="ORF">DSM3645_28857</name>
</gene>
<dbReference type="AlphaFoldDB" id="A3ZPJ3"/>
<name>A3ZPJ3_9BACT</name>
<dbReference type="Proteomes" id="UP000004358">
    <property type="component" value="Unassembled WGS sequence"/>
</dbReference>